<name>A0ABN2E432_9ACTN</name>
<evidence type="ECO:0000313" key="2">
    <source>
        <dbReference type="EMBL" id="GAA1594076.1"/>
    </source>
</evidence>
<dbReference type="EMBL" id="BAAAPH010000022">
    <property type="protein sequence ID" value="GAA1594076.1"/>
    <property type="molecule type" value="Genomic_DNA"/>
</dbReference>
<evidence type="ECO:0000313" key="3">
    <source>
        <dbReference type="Proteomes" id="UP001501705"/>
    </source>
</evidence>
<evidence type="ECO:0000256" key="1">
    <source>
        <dbReference type="SAM" id="Phobius"/>
    </source>
</evidence>
<organism evidence="2 3">
    <name type="scientific">Kribbella hippodromi</name>
    <dbReference type="NCBI Taxonomy" id="434347"/>
    <lineage>
        <taxon>Bacteria</taxon>
        <taxon>Bacillati</taxon>
        <taxon>Actinomycetota</taxon>
        <taxon>Actinomycetes</taxon>
        <taxon>Propionibacteriales</taxon>
        <taxon>Kribbellaceae</taxon>
        <taxon>Kribbella</taxon>
    </lineage>
</organism>
<feature type="transmembrane region" description="Helical" evidence="1">
    <location>
        <begin position="55"/>
        <end position="76"/>
    </location>
</feature>
<accession>A0ABN2E432</accession>
<evidence type="ECO:0008006" key="4">
    <source>
        <dbReference type="Google" id="ProtNLM"/>
    </source>
</evidence>
<dbReference type="Proteomes" id="UP001501705">
    <property type="component" value="Unassembled WGS sequence"/>
</dbReference>
<protein>
    <recommendedName>
        <fullName evidence="4">Alkaline shock response membrane anchor protein AmaP</fullName>
    </recommendedName>
</protein>
<keyword evidence="1" id="KW-0472">Membrane</keyword>
<gene>
    <name evidence="2" type="ORF">GCM10009804_58330</name>
</gene>
<comment type="caution">
    <text evidence="2">The sequence shown here is derived from an EMBL/GenBank/DDBJ whole genome shotgun (WGS) entry which is preliminary data.</text>
</comment>
<keyword evidence="1" id="KW-1133">Transmembrane helix</keyword>
<feature type="transmembrane region" description="Helical" evidence="1">
    <location>
        <begin position="12"/>
        <end position="32"/>
    </location>
</feature>
<proteinExistence type="predicted"/>
<dbReference type="RefSeq" id="WP_344238473.1">
    <property type="nucleotide sequence ID" value="NZ_BAAAPH010000022.1"/>
</dbReference>
<sequence length="191" mass="19828">MRRGLVALDRAAALVIAVLAIGAGAAALGWRFDLLPGTPNRVEIGGLTDLTTMSWWPWATGGGGVLLTVLGLGWLARHLPRRGTGQIRLLGSGAIGSLTADAKAAVAAAGHALARTPGVRDGSGRIVLDRGQLVAELTVTLEPSADLAVVRAAAQQTSQELLCIIGRDDLRHRVELCVARSDKTTSGPRVH</sequence>
<keyword evidence="3" id="KW-1185">Reference proteome</keyword>
<reference evidence="2 3" key="1">
    <citation type="journal article" date="2019" name="Int. J. Syst. Evol. Microbiol.">
        <title>The Global Catalogue of Microorganisms (GCM) 10K type strain sequencing project: providing services to taxonomists for standard genome sequencing and annotation.</title>
        <authorList>
            <consortium name="The Broad Institute Genomics Platform"/>
            <consortium name="The Broad Institute Genome Sequencing Center for Infectious Disease"/>
            <person name="Wu L."/>
            <person name="Ma J."/>
        </authorList>
    </citation>
    <scope>NUCLEOTIDE SEQUENCE [LARGE SCALE GENOMIC DNA]</scope>
    <source>
        <strain evidence="2 3">JCM 15572</strain>
    </source>
</reference>
<keyword evidence="1" id="KW-0812">Transmembrane</keyword>